<dbReference type="SUPFAM" id="SSF52029">
    <property type="entry name" value="GroEL apical domain-like"/>
    <property type="match status" value="1"/>
</dbReference>
<evidence type="ECO:0000256" key="6">
    <source>
        <dbReference type="HAMAP-Rule" id="MF_00600"/>
    </source>
</evidence>
<dbReference type="EC" id="5.6.1.7" evidence="6"/>
<dbReference type="NCBIfam" id="NF009488">
    <property type="entry name" value="PRK12850.1"/>
    <property type="match status" value="1"/>
</dbReference>
<dbReference type="RefSeq" id="WP_193710238.1">
    <property type="nucleotide sequence ID" value="NZ_JAEHNY010000003.1"/>
</dbReference>
<keyword evidence="3 6" id="KW-0067">ATP-binding</keyword>
<evidence type="ECO:0000256" key="9">
    <source>
        <dbReference type="SAM" id="MobiDB-lite"/>
    </source>
</evidence>
<dbReference type="SUPFAM" id="SSF54849">
    <property type="entry name" value="GroEL-intermediate domain like"/>
    <property type="match status" value="1"/>
</dbReference>
<feature type="binding site" evidence="6">
    <location>
        <position position="415"/>
    </location>
    <ligand>
        <name>ATP</name>
        <dbReference type="ChEBI" id="CHEBI:30616"/>
    </ligand>
</feature>
<comment type="similarity">
    <text evidence="1 6 7">Belongs to the chaperonin (HSP60) family.</text>
</comment>
<sequence length="546" mass="57644">MAKDIKFDIQARDGIKRGVDALANAVKVTLGPKGRNVVISKSFGAPNVTKDGVTVAKEIELEDPLENMGAQMVKEVASKTNDLAGDGTTTATVLAQAIVKEGLKNVAAGASPMDLKRGIDKAVEAITKDLEKQTKEVGDSSEKIKQVASISANNDEHIGDLIAKAFGKVGKEGVITVEEAKGTETHVEVVEGMQFDRGYLSPYFVTNSEKMTADLEDPYILLFDKKISSMKDLLPVLEPVAQSGKPLLIIAEDVDGEALATLVVNKLRGSLKIAAVKAPGFGDRRKAMLEDIAILTGGTVISEERGFSLENATIDMLGTAEKVAIDKDNTTIVNGAGDNKQIEERVNQIKAQIETTTSDYDKEKLQERLAKLAGGVAVLYVGAASEVEMKEKKDRVDDALHATRAAVEEGIVAGGGVALVRAQAVLAKVKAENDDEATGVQIVVRAIEAPLRTIVENAGGEASVVINKVLEGKKEFGYDAKTDTFVDMMKAGIIDPKKVTRVALQNAASVAGMILTTECALIDLPEEDKGGGGMPGGMGGGMPGMM</sequence>
<dbReference type="Proteomes" id="UP000635665">
    <property type="component" value="Unassembled WGS sequence"/>
</dbReference>
<comment type="function">
    <text evidence="6 8">Together with its co-chaperonin GroES, plays an essential role in assisting protein folding. The GroEL-GroES system forms a nano-cage that allows encapsulation of the non-native substrate proteins and provides a physical environment optimized to promote and accelerate protein folding.</text>
</comment>
<dbReference type="NCBIfam" id="TIGR02348">
    <property type="entry name" value="GroEL"/>
    <property type="match status" value="1"/>
</dbReference>
<dbReference type="InterPro" id="IPR027413">
    <property type="entry name" value="GROEL-like_equatorial_sf"/>
</dbReference>
<dbReference type="CDD" id="cd03344">
    <property type="entry name" value="GroEL"/>
    <property type="match status" value="1"/>
</dbReference>
<feature type="region of interest" description="Disordered" evidence="9">
    <location>
        <begin position="526"/>
        <end position="546"/>
    </location>
</feature>
<comment type="caution">
    <text evidence="6">Lacks conserved residue(s) required for the propagation of feature annotation.</text>
</comment>
<comment type="caution">
    <text evidence="10">The sequence shown here is derived from an EMBL/GenBank/DDBJ whole genome shotgun (WGS) entry which is preliminary data.</text>
</comment>
<protein>
    <recommendedName>
        <fullName evidence="6">Chaperonin GroEL</fullName>
        <ecNumber evidence="6">5.6.1.7</ecNumber>
    </recommendedName>
    <alternativeName>
        <fullName evidence="6">60 kDa chaperonin</fullName>
    </alternativeName>
    <alternativeName>
        <fullName evidence="6">Chaperonin-60</fullName>
        <shortName evidence="6">Cpn60</shortName>
    </alternativeName>
</protein>
<dbReference type="InterPro" id="IPR018370">
    <property type="entry name" value="Chaperonin_Cpn60_CS"/>
</dbReference>
<feature type="compositionally biased region" description="Gly residues" evidence="9">
    <location>
        <begin position="531"/>
        <end position="546"/>
    </location>
</feature>
<comment type="subunit">
    <text evidence="6 8">Forms a cylinder of 14 subunits composed of two heptameric rings stacked back-to-back. Interacts with the co-chaperonin GroES.</text>
</comment>
<dbReference type="PANTHER" id="PTHR45633">
    <property type="entry name" value="60 KDA HEAT SHOCK PROTEIN, MITOCHONDRIAL"/>
    <property type="match status" value="1"/>
</dbReference>
<feature type="binding site" evidence="6">
    <location>
        <begin position="86"/>
        <end position="90"/>
    </location>
    <ligand>
        <name>ATP</name>
        <dbReference type="ChEBI" id="CHEBI:30616"/>
    </ligand>
</feature>
<dbReference type="Pfam" id="PF00118">
    <property type="entry name" value="Cpn60_TCP1"/>
    <property type="match status" value="1"/>
</dbReference>
<name>A0ABS0TDQ9_9FLAO</name>
<evidence type="ECO:0000256" key="1">
    <source>
        <dbReference type="ARBA" id="ARBA00006607"/>
    </source>
</evidence>
<evidence type="ECO:0000256" key="5">
    <source>
        <dbReference type="ARBA" id="ARBA00023235"/>
    </source>
</evidence>
<evidence type="ECO:0000256" key="2">
    <source>
        <dbReference type="ARBA" id="ARBA00022741"/>
    </source>
</evidence>
<dbReference type="HAMAP" id="MF_00600">
    <property type="entry name" value="CH60"/>
    <property type="match status" value="1"/>
</dbReference>
<evidence type="ECO:0000256" key="4">
    <source>
        <dbReference type="ARBA" id="ARBA00023186"/>
    </source>
</evidence>
<dbReference type="Gene3D" id="3.50.7.10">
    <property type="entry name" value="GroEL"/>
    <property type="match status" value="1"/>
</dbReference>
<keyword evidence="4 6" id="KW-0143">Chaperone</keyword>
<dbReference type="InterPro" id="IPR027410">
    <property type="entry name" value="TCP-1-like_intermed_sf"/>
</dbReference>
<accession>A0ABS0TDQ9</accession>
<gene>
    <name evidence="6 10" type="primary">groL</name>
    <name evidence="6" type="synonym">groEL</name>
    <name evidence="10" type="ORF">I6U50_03990</name>
</gene>
<evidence type="ECO:0000256" key="3">
    <source>
        <dbReference type="ARBA" id="ARBA00022840"/>
    </source>
</evidence>
<feature type="binding site" evidence="6">
    <location>
        <begin position="29"/>
        <end position="32"/>
    </location>
    <ligand>
        <name>ATP</name>
        <dbReference type="ChEBI" id="CHEBI:30616"/>
    </ligand>
</feature>
<dbReference type="InterPro" id="IPR002423">
    <property type="entry name" value="Cpn60/GroEL/TCP-1"/>
</dbReference>
<feature type="binding site" evidence="6">
    <location>
        <position position="495"/>
    </location>
    <ligand>
        <name>ATP</name>
        <dbReference type="ChEBI" id="CHEBI:30616"/>
    </ligand>
</feature>
<dbReference type="SUPFAM" id="SSF48592">
    <property type="entry name" value="GroEL equatorial domain-like"/>
    <property type="match status" value="1"/>
</dbReference>
<dbReference type="InterPro" id="IPR027409">
    <property type="entry name" value="GroEL-like_apical_dom_sf"/>
</dbReference>
<evidence type="ECO:0000313" key="10">
    <source>
        <dbReference type="EMBL" id="MBI6119179.1"/>
    </source>
</evidence>
<dbReference type="Gene3D" id="3.30.260.10">
    <property type="entry name" value="TCP-1-like chaperonin intermediate domain"/>
    <property type="match status" value="1"/>
</dbReference>
<reference evidence="10 11" key="1">
    <citation type="submission" date="2020-12" db="EMBL/GenBank/DDBJ databases">
        <title>Salegentibacter orientalis sp. nov., isolated from costal sediment.</title>
        <authorList>
            <person name="Lian F.-B."/>
        </authorList>
    </citation>
    <scope>NUCLEOTIDE SEQUENCE [LARGE SCALE GENOMIC DNA]</scope>
    <source>
        <strain evidence="10 11">F60176</strain>
    </source>
</reference>
<dbReference type="EMBL" id="JAEHNY010000003">
    <property type="protein sequence ID" value="MBI6119179.1"/>
    <property type="molecule type" value="Genomic_DNA"/>
</dbReference>
<evidence type="ECO:0000256" key="7">
    <source>
        <dbReference type="RuleBase" id="RU000418"/>
    </source>
</evidence>
<dbReference type="NCBIfam" id="NF009487">
    <property type="entry name" value="PRK12849.1"/>
    <property type="match status" value="1"/>
</dbReference>
<keyword evidence="11" id="KW-1185">Reference proteome</keyword>
<dbReference type="PROSITE" id="PS00296">
    <property type="entry name" value="CHAPERONINS_CPN60"/>
    <property type="match status" value="1"/>
</dbReference>
<keyword evidence="6" id="KW-0963">Cytoplasm</keyword>
<organism evidence="10 11">
    <name type="scientific">Salegentibacter maritimus</name>
    <dbReference type="NCBI Taxonomy" id="2794347"/>
    <lineage>
        <taxon>Bacteria</taxon>
        <taxon>Pseudomonadati</taxon>
        <taxon>Bacteroidota</taxon>
        <taxon>Flavobacteriia</taxon>
        <taxon>Flavobacteriales</taxon>
        <taxon>Flavobacteriaceae</taxon>
        <taxon>Salegentibacter</taxon>
    </lineage>
</organism>
<evidence type="ECO:0000313" key="11">
    <source>
        <dbReference type="Proteomes" id="UP000635665"/>
    </source>
</evidence>
<comment type="subcellular location">
    <subcellularLocation>
        <location evidence="6">Cytoplasm</location>
    </subcellularLocation>
</comment>
<proteinExistence type="inferred from homology"/>
<keyword evidence="5 6" id="KW-0413">Isomerase</keyword>
<dbReference type="NCBIfam" id="NF009489">
    <property type="entry name" value="PRK12851.1"/>
    <property type="match status" value="1"/>
</dbReference>
<dbReference type="InterPro" id="IPR001844">
    <property type="entry name" value="Cpn60/GroEL"/>
</dbReference>
<feature type="binding site" evidence="6">
    <location>
        <position position="50"/>
    </location>
    <ligand>
        <name>ATP</name>
        <dbReference type="ChEBI" id="CHEBI:30616"/>
    </ligand>
</feature>
<evidence type="ECO:0000256" key="8">
    <source>
        <dbReference type="RuleBase" id="RU000419"/>
    </source>
</evidence>
<dbReference type="NCBIfam" id="NF000592">
    <property type="entry name" value="PRK00013.1"/>
    <property type="match status" value="1"/>
</dbReference>
<dbReference type="PRINTS" id="PR00298">
    <property type="entry name" value="CHAPERONIN60"/>
</dbReference>
<keyword evidence="2 6" id="KW-0547">Nucleotide-binding</keyword>
<dbReference type="Gene3D" id="1.10.560.10">
    <property type="entry name" value="GroEL-like equatorial domain"/>
    <property type="match status" value="1"/>
</dbReference>